<sequence length="29" mass="3524">MKEEFAKENWLKIIDRSNSIRDLIESQDD</sequence>
<name>A0A2X2IWD2_SPHMU</name>
<protein>
    <submittedName>
        <fullName evidence="1">Uncharacterized protein</fullName>
    </submittedName>
</protein>
<dbReference type="EMBL" id="UAUU01000002">
    <property type="protein sequence ID" value="SPZ83613.1"/>
    <property type="molecule type" value="Genomic_DNA"/>
</dbReference>
<accession>A0A2X2IWD2</accession>
<dbReference type="Proteomes" id="UP000251241">
    <property type="component" value="Unassembled WGS sequence"/>
</dbReference>
<dbReference type="AlphaFoldDB" id="A0A2X2IWD2"/>
<evidence type="ECO:0000313" key="2">
    <source>
        <dbReference type="Proteomes" id="UP000251241"/>
    </source>
</evidence>
<evidence type="ECO:0000313" key="1">
    <source>
        <dbReference type="EMBL" id="SPZ83613.1"/>
    </source>
</evidence>
<gene>
    <name evidence="1" type="ORF">NCTC11343_00132</name>
</gene>
<proteinExistence type="predicted"/>
<organism evidence="1 2">
    <name type="scientific">Sphingobacterium multivorum</name>
    <dbReference type="NCBI Taxonomy" id="28454"/>
    <lineage>
        <taxon>Bacteria</taxon>
        <taxon>Pseudomonadati</taxon>
        <taxon>Bacteroidota</taxon>
        <taxon>Sphingobacteriia</taxon>
        <taxon>Sphingobacteriales</taxon>
        <taxon>Sphingobacteriaceae</taxon>
        <taxon>Sphingobacterium</taxon>
    </lineage>
</organism>
<reference evidence="1 2" key="1">
    <citation type="submission" date="2018-06" db="EMBL/GenBank/DDBJ databases">
        <authorList>
            <consortium name="Pathogen Informatics"/>
            <person name="Doyle S."/>
        </authorList>
    </citation>
    <scope>NUCLEOTIDE SEQUENCE [LARGE SCALE GENOMIC DNA]</scope>
    <source>
        <strain evidence="1 2">NCTC11343</strain>
    </source>
</reference>